<dbReference type="Pfam" id="PF13116">
    <property type="entry name" value="YhdP"/>
    <property type="match status" value="1"/>
</dbReference>
<reference evidence="3 4" key="1">
    <citation type="submission" date="2016-12" db="EMBL/GenBank/DDBJ databases">
        <authorList>
            <person name="Song W.-J."/>
            <person name="Kurnit D.M."/>
        </authorList>
    </citation>
    <scope>NUCLEOTIDE SEQUENCE [LARGE SCALE GENOMIC DNA]</scope>
    <source>
        <strain evidence="3">BCM-300</strain>
    </source>
</reference>
<evidence type="ECO:0000259" key="2">
    <source>
        <dbReference type="Pfam" id="PF13116"/>
    </source>
</evidence>
<feature type="domain" description="YhdP central" evidence="2">
    <location>
        <begin position="265"/>
        <end position="937"/>
    </location>
</feature>
<accession>A0A238GUT2</accession>
<keyword evidence="1" id="KW-0472">Membrane</keyword>
<dbReference type="AlphaFoldDB" id="A0A238GUT2"/>
<evidence type="ECO:0000256" key="1">
    <source>
        <dbReference type="SAM" id="Phobius"/>
    </source>
</evidence>
<dbReference type="RefSeq" id="WP_089086807.1">
    <property type="nucleotide sequence ID" value="NZ_LT635456.1"/>
</dbReference>
<dbReference type="EMBL" id="LT837687">
    <property type="protein sequence ID" value="SMA52600.1"/>
    <property type="molecule type" value="Genomic_DNA"/>
</dbReference>
<name>A0A238GUT2_HELPX</name>
<keyword evidence="1" id="KW-1133">Transmembrane helix</keyword>
<dbReference type="Proteomes" id="UP000198366">
    <property type="component" value="Chromosome I"/>
</dbReference>
<dbReference type="InterPro" id="IPR025263">
    <property type="entry name" value="YhdP_central"/>
</dbReference>
<protein>
    <recommendedName>
        <fullName evidence="2">YhdP central domain-containing protein</fullName>
    </recommendedName>
</protein>
<keyword evidence="1" id="KW-0812">Transmembrane</keyword>
<sequence>MNKRKHVSKKVFNVIILFVAVFTLLVVIHKTLSNGIHIQNLKIGKLGISELYLKLNNKLSLEVERVDLSSFFHQKPTKKRLEVSDLIKNIRYGIWAVSYFEKLKVKEIILDDKNKANIFFDGDKYELEFPGIKGEFSLEDDKNIKLKIINLLFKDIKVQVDGNAHYSPKARKMAFNLIVKPLIEPSAAIYLQGLTDLKTIELKINTSPMKSLAFLKPLFQRQSQKNLKTWIFDKIQFASFKIDNALIKANFTPSEFIPSLLENSVVKATLIKPSVVFNDGLSPIKMDKTELVFKNKQLLIQPQKITYETMELTGSYATFSNLLEAPKLEVFLKTTPNYYGDSIKDLLSAYKVVLPLDKISMPSSADLKLTLQFLKNTAPLFSVQGSVNLQEGTLSLYNIPLYTQNANISLDITQEYQYIYIETTHTRYENMLDLDAKIALDLNKKILSLDSLVHKIRFNTNNNINMRSYGLNNDQDNPQPAKFSLDLKSLHSIIQEGENSEVFRRKIIDTIKAQSEDKFAKDVFYATGDTLKNLSLNFDFSNPNHMQWSVPQLLLEGEFKDNAYVFRIKDLKKIKPYSPIMKYFALEDGSLEVSTSDFINIDFFAKDLKITLPIYHSNGRQFDSLSLFGSINKDEISVYTPSKSISIKVKGDQKDITLNNIDLSVDDFLDSKMPAIAELFSKERKEKPSSKEIQDEDVFISAKQRYEKAHKIIPISTRIHAKDVVLIYKKMPFPLENLDIVAQDDRVKIDGNYKNAMIMADLVHGALYLKAHNFSGDYINTILQKDFVEGGLFTLIGALEDQVFNGELKFQNTSLKNFALMQNMINLINTIPSLIVFRNPHLGANGYQIKTGSVVFGITKEYLGLEKIDLVGKTLDIAGNGIIELDKNKLDLNLEVSTIKALSNVLNKIPIVGYLVLGKEGKITTNVNVKGTLDKPKTQVTLASDIIQVPFKILRRIFTPIDIIVDEVKKNIDSKRKLK</sequence>
<proteinExistence type="predicted"/>
<feature type="transmembrane region" description="Helical" evidence="1">
    <location>
        <begin position="12"/>
        <end position="32"/>
    </location>
</feature>
<evidence type="ECO:0000313" key="3">
    <source>
        <dbReference type="EMBL" id="SMA52600.1"/>
    </source>
</evidence>
<evidence type="ECO:0000313" key="4">
    <source>
        <dbReference type="Proteomes" id="UP000198366"/>
    </source>
</evidence>
<gene>
    <name evidence="3" type="ORF">BCM300_00608</name>
</gene>
<organism evidence="3 4">
    <name type="scientific">Helicobacter pylori</name>
    <name type="common">Campylobacter pylori</name>
    <dbReference type="NCBI Taxonomy" id="210"/>
    <lineage>
        <taxon>Bacteria</taxon>
        <taxon>Pseudomonadati</taxon>
        <taxon>Campylobacterota</taxon>
        <taxon>Epsilonproteobacteria</taxon>
        <taxon>Campylobacterales</taxon>
        <taxon>Helicobacteraceae</taxon>
        <taxon>Helicobacter</taxon>
    </lineage>
</organism>